<evidence type="ECO:0000313" key="10">
    <source>
        <dbReference type="Proteomes" id="UP000460751"/>
    </source>
</evidence>
<dbReference type="InterPro" id="IPR009056">
    <property type="entry name" value="Cyt_c-like_dom"/>
</dbReference>
<evidence type="ECO:0000256" key="1">
    <source>
        <dbReference type="ARBA" id="ARBA00022448"/>
    </source>
</evidence>
<dbReference type="Proteomes" id="UP000460751">
    <property type="component" value="Unassembled WGS sequence"/>
</dbReference>
<evidence type="ECO:0000256" key="2">
    <source>
        <dbReference type="ARBA" id="ARBA00022617"/>
    </source>
</evidence>
<evidence type="ECO:0000256" key="3">
    <source>
        <dbReference type="ARBA" id="ARBA00022723"/>
    </source>
</evidence>
<feature type="signal peptide" evidence="7">
    <location>
        <begin position="1"/>
        <end position="25"/>
    </location>
</feature>
<keyword evidence="5 6" id="KW-0408">Iron</keyword>
<sequence>MRSILAVLAAVALALVFFFVGQAPAGDPDAGEALASGCASCHGGDGIAAVDRYPSLAGQNGEYLFQAMKAYQNGNRRGGQATVMHGQVSGLSEQELRDLAAYYAEMPRTGAKED</sequence>
<dbReference type="InterPro" id="IPR050597">
    <property type="entry name" value="Cytochrome_c_Oxidase_Subunit"/>
</dbReference>
<keyword evidence="1" id="KW-0813">Transport</keyword>
<keyword evidence="4" id="KW-0249">Electron transport</keyword>
<dbReference type="InterPro" id="IPR036909">
    <property type="entry name" value="Cyt_c-like_dom_sf"/>
</dbReference>
<dbReference type="SUPFAM" id="SSF46626">
    <property type="entry name" value="Cytochrome c"/>
    <property type="match status" value="1"/>
</dbReference>
<keyword evidence="3 6" id="KW-0479">Metal-binding</keyword>
<dbReference type="EMBL" id="WMEX01000011">
    <property type="protein sequence ID" value="MYL28129.1"/>
    <property type="molecule type" value="Genomic_DNA"/>
</dbReference>
<evidence type="ECO:0000256" key="6">
    <source>
        <dbReference type="PROSITE-ProRule" id="PRU00433"/>
    </source>
</evidence>
<evidence type="ECO:0000256" key="5">
    <source>
        <dbReference type="ARBA" id="ARBA00023004"/>
    </source>
</evidence>
<proteinExistence type="predicted"/>
<evidence type="ECO:0000256" key="4">
    <source>
        <dbReference type="ARBA" id="ARBA00022982"/>
    </source>
</evidence>
<feature type="chain" id="PRO_5040788037" evidence="7">
    <location>
        <begin position="26"/>
        <end position="114"/>
    </location>
</feature>
<keyword evidence="7" id="KW-0732">Signal</keyword>
<reference evidence="9 10" key="1">
    <citation type="submission" date="2019-11" db="EMBL/GenBank/DDBJ databases">
        <title>Genome sequences of 17 halophilic strains isolated from different environments.</title>
        <authorList>
            <person name="Furrow R.E."/>
        </authorList>
    </citation>
    <scope>NUCLEOTIDE SEQUENCE [LARGE SCALE GENOMIC DNA]</scope>
    <source>
        <strain evidence="9 10">22507_15_FS</strain>
    </source>
</reference>
<dbReference type="PANTHER" id="PTHR33751:SF9">
    <property type="entry name" value="CYTOCHROME C4"/>
    <property type="match status" value="1"/>
</dbReference>
<organism evidence="9 10">
    <name type="scientific">Vreelandella halophila</name>
    <dbReference type="NCBI Taxonomy" id="86177"/>
    <lineage>
        <taxon>Bacteria</taxon>
        <taxon>Pseudomonadati</taxon>
        <taxon>Pseudomonadota</taxon>
        <taxon>Gammaproteobacteria</taxon>
        <taxon>Oceanospirillales</taxon>
        <taxon>Halomonadaceae</taxon>
        <taxon>Vreelandella</taxon>
    </lineage>
</organism>
<comment type="caution">
    <text evidence="9">The sequence shown here is derived from an EMBL/GenBank/DDBJ whole genome shotgun (WGS) entry which is preliminary data.</text>
</comment>
<dbReference type="RefSeq" id="WP_160899622.1">
    <property type="nucleotide sequence ID" value="NZ_WMEX01000011.1"/>
</dbReference>
<accession>A0A9X4YE82</accession>
<evidence type="ECO:0000259" key="8">
    <source>
        <dbReference type="PROSITE" id="PS51007"/>
    </source>
</evidence>
<keyword evidence="2 6" id="KW-0349">Heme</keyword>
<dbReference type="PROSITE" id="PS51007">
    <property type="entry name" value="CYTC"/>
    <property type="match status" value="1"/>
</dbReference>
<dbReference type="OrthoDB" id="9796421at2"/>
<gene>
    <name evidence="9" type="ORF">GLW01_15160</name>
</gene>
<keyword evidence="10" id="KW-1185">Reference proteome</keyword>
<evidence type="ECO:0000313" key="9">
    <source>
        <dbReference type="EMBL" id="MYL28129.1"/>
    </source>
</evidence>
<dbReference type="AlphaFoldDB" id="A0A9X4YE82"/>
<evidence type="ECO:0000256" key="7">
    <source>
        <dbReference type="SAM" id="SignalP"/>
    </source>
</evidence>
<dbReference type="Gene3D" id="1.10.760.10">
    <property type="entry name" value="Cytochrome c-like domain"/>
    <property type="match status" value="1"/>
</dbReference>
<name>A0A9X4YE82_9GAMM</name>
<dbReference type="Pfam" id="PF00034">
    <property type="entry name" value="Cytochrom_C"/>
    <property type="match status" value="1"/>
</dbReference>
<dbReference type="GO" id="GO:0046872">
    <property type="term" value="F:metal ion binding"/>
    <property type="evidence" value="ECO:0007669"/>
    <property type="project" value="UniProtKB-KW"/>
</dbReference>
<feature type="domain" description="Cytochrome c" evidence="8">
    <location>
        <begin position="26"/>
        <end position="107"/>
    </location>
</feature>
<dbReference type="GO" id="GO:0009055">
    <property type="term" value="F:electron transfer activity"/>
    <property type="evidence" value="ECO:0007669"/>
    <property type="project" value="InterPro"/>
</dbReference>
<dbReference type="PANTHER" id="PTHR33751">
    <property type="entry name" value="CBB3-TYPE CYTOCHROME C OXIDASE SUBUNIT FIXP"/>
    <property type="match status" value="1"/>
</dbReference>
<protein>
    <submittedName>
        <fullName evidence="9">C-type cytochrome</fullName>
    </submittedName>
</protein>
<dbReference type="GO" id="GO:0020037">
    <property type="term" value="F:heme binding"/>
    <property type="evidence" value="ECO:0007669"/>
    <property type="project" value="InterPro"/>
</dbReference>